<gene>
    <name evidence="2" type="ORF">ES288_A12G198200v1</name>
</gene>
<dbReference type="PANTHER" id="PTHR33264">
    <property type="entry name" value="EXPRESSED PROTEIN"/>
    <property type="match status" value="1"/>
</dbReference>
<evidence type="ECO:0000313" key="2">
    <source>
        <dbReference type="EMBL" id="TYG90640.1"/>
    </source>
</evidence>
<keyword evidence="1" id="KW-1133">Transmembrane helix</keyword>
<organism evidence="2 3">
    <name type="scientific">Gossypium darwinii</name>
    <name type="common">Darwin's cotton</name>
    <name type="synonym">Gossypium barbadense var. darwinii</name>
    <dbReference type="NCBI Taxonomy" id="34276"/>
    <lineage>
        <taxon>Eukaryota</taxon>
        <taxon>Viridiplantae</taxon>
        <taxon>Streptophyta</taxon>
        <taxon>Embryophyta</taxon>
        <taxon>Tracheophyta</taxon>
        <taxon>Spermatophyta</taxon>
        <taxon>Magnoliopsida</taxon>
        <taxon>eudicotyledons</taxon>
        <taxon>Gunneridae</taxon>
        <taxon>Pentapetalae</taxon>
        <taxon>rosids</taxon>
        <taxon>malvids</taxon>
        <taxon>Malvales</taxon>
        <taxon>Malvaceae</taxon>
        <taxon>Malvoideae</taxon>
        <taxon>Gossypium</taxon>
    </lineage>
</organism>
<dbReference type="PANTHER" id="PTHR33264:SF27">
    <property type="entry name" value="TRANSMEMBRANE PROTEIN"/>
    <property type="match status" value="1"/>
</dbReference>
<proteinExistence type="predicted"/>
<sequence length="181" mass="20321">MSSLLLPWTTILIAMEMEECNMLAADCIVICCCSQCLILQFIIFVFLKFPAKLIKKTKQYAKKKLIGQRRKEGKMKDGLFQDEVQVELVTKSCMSMSIELRQAGFGDAQYGVQCCCIQEAEKVLEELSRRGEFAFGSFWGRSLHSGTSSSPSCHLPNGRFDFVECYELVDMSSFISAAATC</sequence>
<feature type="transmembrane region" description="Helical" evidence="1">
    <location>
        <begin position="22"/>
        <end position="47"/>
    </location>
</feature>
<evidence type="ECO:0000313" key="3">
    <source>
        <dbReference type="Proteomes" id="UP000323506"/>
    </source>
</evidence>
<protein>
    <submittedName>
        <fullName evidence="2">Uncharacterized protein</fullName>
    </submittedName>
</protein>
<dbReference type="Proteomes" id="UP000323506">
    <property type="component" value="Chromosome A12"/>
</dbReference>
<dbReference type="AlphaFoldDB" id="A0A5D2EBB0"/>
<keyword evidence="1" id="KW-0812">Transmembrane</keyword>
<keyword evidence="1" id="KW-0472">Membrane</keyword>
<accession>A0A5D2EBB0</accession>
<reference evidence="2 3" key="1">
    <citation type="submission" date="2019-06" db="EMBL/GenBank/DDBJ databases">
        <title>WGS assembly of Gossypium darwinii.</title>
        <authorList>
            <person name="Chen Z.J."/>
            <person name="Sreedasyam A."/>
            <person name="Ando A."/>
            <person name="Song Q."/>
            <person name="De L."/>
            <person name="Hulse-Kemp A."/>
            <person name="Ding M."/>
            <person name="Ye W."/>
            <person name="Kirkbride R."/>
            <person name="Jenkins J."/>
            <person name="Plott C."/>
            <person name="Lovell J."/>
            <person name="Lin Y.-M."/>
            <person name="Vaughn R."/>
            <person name="Liu B."/>
            <person name="Li W."/>
            <person name="Simpson S."/>
            <person name="Scheffler B."/>
            <person name="Saski C."/>
            <person name="Grover C."/>
            <person name="Hu G."/>
            <person name="Conover J."/>
            <person name="Carlson J."/>
            <person name="Shu S."/>
            <person name="Boston L."/>
            <person name="Williams M."/>
            <person name="Peterson D."/>
            <person name="Mcgee K."/>
            <person name="Jones D."/>
            <person name="Wendel J."/>
            <person name="Stelly D."/>
            <person name="Grimwood J."/>
            <person name="Schmutz J."/>
        </authorList>
    </citation>
    <scope>NUCLEOTIDE SEQUENCE [LARGE SCALE GENOMIC DNA]</scope>
    <source>
        <strain evidence="2">1808015.09</strain>
    </source>
</reference>
<name>A0A5D2EBB0_GOSDA</name>
<dbReference type="EMBL" id="CM017699">
    <property type="protein sequence ID" value="TYG90640.1"/>
    <property type="molecule type" value="Genomic_DNA"/>
</dbReference>
<evidence type="ECO:0000256" key="1">
    <source>
        <dbReference type="SAM" id="Phobius"/>
    </source>
</evidence>
<keyword evidence="3" id="KW-1185">Reference proteome</keyword>